<protein>
    <submittedName>
        <fullName evidence="1">Uncharacterized protein</fullName>
    </submittedName>
</protein>
<accession>A0A0A9Q1T1</accession>
<proteinExistence type="predicted"/>
<name>A0A0A9Q1T1_ARUDO</name>
<sequence>MLPSQTKNQINIATNLLCKKKYQDMNEQITTNKNLTQRHLSYKRTCSPAFCTSSRTS</sequence>
<organism evidence="1">
    <name type="scientific">Arundo donax</name>
    <name type="common">Giant reed</name>
    <name type="synonym">Donax arundinaceus</name>
    <dbReference type="NCBI Taxonomy" id="35708"/>
    <lineage>
        <taxon>Eukaryota</taxon>
        <taxon>Viridiplantae</taxon>
        <taxon>Streptophyta</taxon>
        <taxon>Embryophyta</taxon>
        <taxon>Tracheophyta</taxon>
        <taxon>Spermatophyta</taxon>
        <taxon>Magnoliopsida</taxon>
        <taxon>Liliopsida</taxon>
        <taxon>Poales</taxon>
        <taxon>Poaceae</taxon>
        <taxon>PACMAD clade</taxon>
        <taxon>Arundinoideae</taxon>
        <taxon>Arundineae</taxon>
        <taxon>Arundo</taxon>
    </lineage>
</organism>
<dbReference type="AlphaFoldDB" id="A0A0A9Q1T1"/>
<dbReference type="EMBL" id="GBRH01241680">
    <property type="protein sequence ID" value="JAD56215.1"/>
    <property type="molecule type" value="Transcribed_RNA"/>
</dbReference>
<evidence type="ECO:0000313" key="1">
    <source>
        <dbReference type="EMBL" id="JAD56215.1"/>
    </source>
</evidence>
<reference evidence="1" key="2">
    <citation type="journal article" date="2015" name="Data Brief">
        <title>Shoot transcriptome of the giant reed, Arundo donax.</title>
        <authorList>
            <person name="Barrero R.A."/>
            <person name="Guerrero F.D."/>
            <person name="Moolhuijzen P."/>
            <person name="Goolsby J.A."/>
            <person name="Tidwell J."/>
            <person name="Bellgard S.E."/>
            <person name="Bellgard M.I."/>
        </authorList>
    </citation>
    <scope>NUCLEOTIDE SEQUENCE</scope>
    <source>
        <tissue evidence="1">Shoot tissue taken approximately 20 cm above the soil surface</tissue>
    </source>
</reference>
<reference evidence="1" key="1">
    <citation type="submission" date="2014-09" db="EMBL/GenBank/DDBJ databases">
        <authorList>
            <person name="Magalhaes I.L.F."/>
            <person name="Oliveira U."/>
            <person name="Santos F.R."/>
            <person name="Vidigal T.H.D.A."/>
            <person name="Brescovit A.D."/>
            <person name="Santos A.J."/>
        </authorList>
    </citation>
    <scope>NUCLEOTIDE SEQUENCE</scope>
    <source>
        <tissue evidence="1">Shoot tissue taken approximately 20 cm above the soil surface</tissue>
    </source>
</reference>